<name>A0A0D3IFV0_EMIH1</name>
<sequence>MFITTVWLACAAHAAELTGMSDAKIGAPTILSLDSPATRWTASTGGASPPAGCGFTRVQPSPVSAVVLASGRVEGVRTREACCERCWAEALCVSSLHDAGAALCLLQTSPESGAATVLAAEVDEAWTRCEPKRADGPPLSLQIDASVPGDLLTDLQRAGVIGDPLREKNWLNSSLWSHHTWTYTASISTAQLGSRLGRPGSRLLLVFDGIKMGATVELDGARLGVAADQFLRYSFDVSPLRALGAASSGVGTGLSELALAWGEANANAWADEDDEETDFSQLGVRVGDA</sequence>
<feature type="domain" description="Beta-mannosidase-like galactose-binding" evidence="4">
    <location>
        <begin position="142"/>
        <end position="241"/>
    </location>
</feature>
<reference evidence="6" key="1">
    <citation type="journal article" date="2013" name="Nature">
        <title>Pan genome of the phytoplankton Emiliania underpins its global distribution.</title>
        <authorList>
            <person name="Read B.A."/>
            <person name="Kegel J."/>
            <person name="Klute M.J."/>
            <person name="Kuo A."/>
            <person name="Lefebvre S.C."/>
            <person name="Maumus F."/>
            <person name="Mayer C."/>
            <person name="Miller J."/>
            <person name="Monier A."/>
            <person name="Salamov A."/>
            <person name="Young J."/>
            <person name="Aguilar M."/>
            <person name="Claverie J.M."/>
            <person name="Frickenhaus S."/>
            <person name="Gonzalez K."/>
            <person name="Herman E.K."/>
            <person name="Lin Y.C."/>
            <person name="Napier J."/>
            <person name="Ogata H."/>
            <person name="Sarno A.F."/>
            <person name="Shmutz J."/>
            <person name="Schroeder D."/>
            <person name="de Vargas C."/>
            <person name="Verret F."/>
            <person name="von Dassow P."/>
            <person name="Valentin K."/>
            <person name="Van de Peer Y."/>
            <person name="Wheeler G."/>
            <person name="Dacks J.B."/>
            <person name="Delwiche C.F."/>
            <person name="Dyhrman S.T."/>
            <person name="Glockner G."/>
            <person name="John U."/>
            <person name="Richards T."/>
            <person name="Worden A.Z."/>
            <person name="Zhang X."/>
            <person name="Grigoriev I.V."/>
            <person name="Allen A.E."/>
            <person name="Bidle K."/>
            <person name="Borodovsky M."/>
            <person name="Bowler C."/>
            <person name="Brownlee C."/>
            <person name="Cock J.M."/>
            <person name="Elias M."/>
            <person name="Gladyshev V.N."/>
            <person name="Groth M."/>
            <person name="Guda C."/>
            <person name="Hadaegh A."/>
            <person name="Iglesias-Rodriguez M.D."/>
            <person name="Jenkins J."/>
            <person name="Jones B.M."/>
            <person name="Lawson T."/>
            <person name="Leese F."/>
            <person name="Lindquist E."/>
            <person name="Lobanov A."/>
            <person name="Lomsadze A."/>
            <person name="Malik S.B."/>
            <person name="Marsh M.E."/>
            <person name="Mackinder L."/>
            <person name="Mock T."/>
            <person name="Mueller-Roeber B."/>
            <person name="Pagarete A."/>
            <person name="Parker M."/>
            <person name="Probert I."/>
            <person name="Quesneville H."/>
            <person name="Raines C."/>
            <person name="Rensing S.A."/>
            <person name="Riano-Pachon D.M."/>
            <person name="Richier S."/>
            <person name="Rokitta S."/>
            <person name="Shiraiwa Y."/>
            <person name="Soanes D.M."/>
            <person name="van der Giezen M."/>
            <person name="Wahlund T.M."/>
            <person name="Williams B."/>
            <person name="Wilson W."/>
            <person name="Wolfe G."/>
            <person name="Wurch L.L."/>
        </authorList>
    </citation>
    <scope>NUCLEOTIDE SEQUENCE</scope>
</reference>
<dbReference type="RefSeq" id="XP_005762564.1">
    <property type="nucleotide sequence ID" value="XM_005762507.1"/>
</dbReference>
<feature type="signal peptide" evidence="3">
    <location>
        <begin position="1"/>
        <end position="23"/>
    </location>
</feature>
<dbReference type="Gene3D" id="2.60.120.260">
    <property type="entry name" value="Galactose-binding domain-like"/>
    <property type="match status" value="1"/>
</dbReference>
<keyword evidence="6" id="KW-1185">Reference proteome</keyword>
<dbReference type="PANTHER" id="PTHR43730">
    <property type="entry name" value="BETA-MANNOSIDASE"/>
    <property type="match status" value="1"/>
</dbReference>
<keyword evidence="1" id="KW-0378">Hydrolase</keyword>
<dbReference type="InterPro" id="IPR008979">
    <property type="entry name" value="Galactose-bd-like_sf"/>
</dbReference>
<dbReference type="InterPro" id="IPR050887">
    <property type="entry name" value="Beta-mannosidase_GH2"/>
</dbReference>
<dbReference type="AlphaFoldDB" id="A0A0D3IFV0"/>
<dbReference type="PANTHER" id="PTHR43730:SF1">
    <property type="entry name" value="BETA-MANNOSIDASE"/>
    <property type="match status" value="1"/>
</dbReference>
<evidence type="ECO:0000259" key="4">
    <source>
        <dbReference type="Pfam" id="PF22666"/>
    </source>
</evidence>
<evidence type="ECO:0000313" key="6">
    <source>
        <dbReference type="Proteomes" id="UP000013827"/>
    </source>
</evidence>
<dbReference type="Proteomes" id="UP000013827">
    <property type="component" value="Unassembled WGS sequence"/>
</dbReference>
<feature type="chain" id="PRO_5044264957" description="Beta-mannosidase-like galactose-binding domain-containing protein" evidence="3">
    <location>
        <begin position="24"/>
        <end position="289"/>
    </location>
</feature>
<dbReference type="GeneID" id="17256287"/>
<evidence type="ECO:0000256" key="1">
    <source>
        <dbReference type="ARBA" id="ARBA00022801"/>
    </source>
</evidence>
<accession>A0A0D3IFV0</accession>
<protein>
    <recommendedName>
        <fullName evidence="4">Beta-mannosidase-like galactose-binding domain-containing protein</fullName>
    </recommendedName>
</protein>
<dbReference type="Pfam" id="PF22666">
    <property type="entry name" value="Glyco_hydro_2_N2"/>
    <property type="match status" value="1"/>
</dbReference>
<dbReference type="GO" id="GO:0004567">
    <property type="term" value="F:beta-mannosidase activity"/>
    <property type="evidence" value="ECO:0007669"/>
    <property type="project" value="TreeGrafter"/>
</dbReference>
<dbReference type="SUPFAM" id="SSF49785">
    <property type="entry name" value="Galactose-binding domain-like"/>
    <property type="match status" value="1"/>
</dbReference>
<organism evidence="5 6">
    <name type="scientific">Emiliania huxleyi (strain CCMP1516)</name>
    <dbReference type="NCBI Taxonomy" id="280463"/>
    <lineage>
        <taxon>Eukaryota</taxon>
        <taxon>Haptista</taxon>
        <taxon>Haptophyta</taxon>
        <taxon>Prymnesiophyceae</taxon>
        <taxon>Isochrysidales</taxon>
        <taxon>Noelaerhabdaceae</taxon>
        <taxon>Emiliania</taxon>
    </lineage>
</organism>
<proteinExistence type="predicted"/>
<evidence type="ECO:0000256" key="3">
    <source>
        <dbReference type="SAM" id="SignalP"/>
    </source>
</evidence>
<dbReference type="KEGG" id="ehx:EMIHUDRAFT_257819"/>
<keyword evidence="2" id="KW-0326">Glycosidase</keyword>
<evidence type="ECO:0000256" key="2">
    <source>
        <dbReference type="ARBA" id="ARBA00023295"/>
    </source>
</evidence>
<keyword evidence="3" id="KW-0732">Signal</keyword>
<reference evidence="5" key="2">
    <citation type="submission" date="2024-10" db="UniProtKB">
        <authorList>
            <consortium name="EnsemblProtists"/>
        </authorList>
    </citation>
    <scope>IDENTIFICATION</scope>
</reference>
<evidence type="ECO:0000313" key="5">
    <source>
        <dbReference type="EnsemblProtists" id="EOD10135"/>
    </source>
</evidence>
<dbReference type="EnsemblProtists" id="EOD10135">
    <property type="protein sequence ID" value="EOD10135"/>
    <property type="gene ID" value="EMIHUDRAFT_257819"/>
</dbReference>
<dbReference type="GO" id="GO:0006516">
    <property type="term" value="P:glycoprotein catabolic process"/>
    <property type="evidence" value="ECO:0007669"/>
    <property type="project" value="TreeGrafter"/>
</dbReference>
<dbReference type="HOGENOM" id="CLU_965029_0_0_1"/>
<dbReference type="PaxDb" id="2903-EOD10135"/>
<dbReference type="InterPro" id="IPR054593">
    <property type="entry name" value="Beta-mannosidase-like_N2"/>
</dbReference>